<dbReference type="InterPro" id="IPR005119">
    <property type="entry name" value="LysR_subst-bd"/>
</dbReference>
<dbReference type="PANTHER" id="PTHR30126">
    <property type="entry name" value="HTH-TYPE TRANSCRIPTIONAL REGULATOR"/>
    <property type="match status" value="1"/>
</dbReference>
<dbReference type="InterPro" id="IPR036390">
    <property type="entry name" value="WH_DNA-bd_sf"/>
</dbReference>
<keyword evidence="2" id="KW-0805">Transcription regulation</keyword>
<dbReference type="AlphaFoldDB" id="A0A931I1K2"/>
<dbReference type="Pfam" id="PF03466">
    <property type="entry name" value="LysR_substrate"/>
    <property type="match status" value="1"/>
</dbReference>
<evidence type="ECO:0000256" key="2">
    <source>
        <dbReference type="ARBA" id="ARBA00023015"/>
    </source>
</evidence>
<organism evidence="6 7">
    <name type="scientific">Methylobrevis albus</name>
    <dbReference type="NCBI Taxonomy" id="2793297"/>
    <lineage>
        <taxon>Bacteria</taxon>
        <taxon>Pseudomonadati</taxon>
        <taxon>Pseudomonadota</taxon>
        <taxon>Alphaproteobacteria</taxon>
        <taxon>Hyphomicrobiales</taxon>
        <taxon>Pleomorphomonadaceae</taxon>
        <taxon>Methylobrevis</taxon>
    </lineage>
</organism>
<accession>A0A931I1K2</accession>
<dbReference type="GO" id="GO:0003700">
    <property type="term" value="F:DNA-binding transcription factor activity"/>
    <property type="evidence" value="ECO:0007669"/>
    <property type="project" value="InterPro"/>
</dbReference>
<dbReference type="RefSeq" id="WP_197311595.1">
    <property type="nucleotide sequence ID" value="NZ_JADZLT010000050.1"/>
</dbReference>
<evidence type="ECO:0000256" key="1">
    <source>
        <dbReference type="ARBA" id="ARBA00009437"/>
    </source>
</evidence>
<dbReference type="Gene3D" id="3.40.190.10">
    <property type="entry name" value="Periplasmic binding protein-like II"/>
    <property type="match status" value="1"/>
</dbReference>
<evidence type="ECO:0000256" key="3">
    <source>
        <dbReference type="ARBA" id="ARBA00023125"/>
    </source>
</evidence>
<keyword evidence="3" id="KW-0238">DNA-binding</keyword>
<keyword evidence="4" id="KW-0804">Transcription</keyword>
<dbReference type="PROSITE" id="PS50931">
    <property type="entry name" value="HTH_LYSR"/>
    <property type="match status" value="1"/>
</dbReference>
<dbReference type="SUPFAM" id="SSF53850">
    <property type="entry name" value="Periplasmic binding protein-like II"/>
    <property type="match status" value="1"/>
</dbReference>
<dbReference type="CDD" id="cd05466">
    <property type="entry name" value="PBP2_LTTR_substrate"/>
    <property type="match status" value="1"/>
</dbReference>
<comment type="similarity">
    <text evidence="1">Belongs to the LysR transcriptional regulatory family.</text>
</comment>
<gene>
    <name evidence="6" type="ORF">I5731_11905</name>
</gene>
<sequence>MDFDQLRTFDRVVRDGSFTKAAARLDVTQATVSMRIRALETTLGASLLTRGRNVALTEAGATFLPLARRMLATRIEGEHALRGVDRGRLAVATLRSLVEPLVAEPAADFVADHPLVELDVEEGNHRMIAEWLHDRRLDLAVMGWPNLDPLLDTLSPLAIFRERVILAAAPALAERIGPDPTLERIFAAAPQFLTFFWWQVMPAPIAALRFRARASSQMPYAPGRALIDRGLAVGHLLETSVRGDVARGELVDLAPVDMPAVTRDSALVAGSAGVLGRPLVADLADRLIRSAAEIGMAVTDLREGRG</sequence>
<keyword evidence="7" id="KW-1185">Reference proteome</keyword>
<dbReference type="Proteomes" id="UP000631694">
    <property type="component" value="Unassembled WGS sequence"/>
</dbReference>
<dbReference type="SUPFAM" id="SSF46785">
    <property type="entry name" value="Winged helix' DNA-binding domain"/>
    <property type="match status" value="1"/>
</dbReference>
<evidence type="ECO:0000256" key="4">
    <source>
        <dbReference type="ARBA" id="ARBA00023163"/>
    </source>
</evidence>
<protein>
    <submittedName>
        <fullName evidence="6">LysR family transcriptional regulator</fullName>
    </submittedName>
</protein>
<dbReference type="EMBL" id="JADZLT010000050">
    <property type="protein sequence ID" value="MBH0238530.1"/>
    <property type="molecule type" value="Genomic_DNA"/>
</dbReference>
<reference evidence="6" key="1">
    <citation type="submission" date="2020-12" db="EMBL/GenBank/DDBJ databases">
        <title>Methylobrevis albus sp. nov., isolated from fresh water lack sediment.</title>
        <authorList>
            <person name="Zou Q."/>
        </authorList>
    </citation>
    <scope>NUCLEOTIDE SEQUENCE</scope>
    <source>
        <strain evidence="6">L22</strain>
    </source>
</reference>
<feature type="domain" description="HTH lysR-type" evidence="5">
    <location>
        <begin position="1"/>
        <end position="57"/>
    </location>
</feature>
<dbReference type="GO" id="GO:0000976">
    <property type="term" value="F:transcription cis-regulatory region binding"/>
    <property type="evidence" value="ECO:0007669"/>
    <property type="project" value="TreeGrafter"/>
</dbReference>
<evidence type="ECO:0000259" key="5">
    <source>
        <dbReference type="PROSITE" id="PS50931"/>
    </source>
</evidence>
<dbReference type="PANTHER" id="PTHR30126:SF39">
    <property type="entry name" value="HTH-TYPE TRANSCRIPTIONAL REGULATOR CYSL"/>
    <property type="match status" value="1"/>
</dbReference>
<dbReference type="FunFam" id="1.10.10.10:FF:000001">
    <property type="entry name" value="LysR family transcriptional regulator"/>
    <property type="match status" value="1"/>
</dbReference>
<dbReference type="PRINTS" id="PR00039">
    <property type="entry name" value="HTHLYSR"/>
</dbReference>
<dbReference type="Pfam" id="PF00126">
    <property type="entry name" value="HTH_1"/>
    <property type="match status" value="1"/>
</dbReference>
<evidence type="ECO:0000313" key="7">
    <source>
        <dbReference type="Proteomes" id="UP000631694"/>
    </source>
</evidence>
<name>A0A931I1K2_9HYPH</name>
<proteinExistence type="inferred from homology"/>
<comment type="caution">
    <text evidence="6">The sequence shown here is derived from an EMBL/GenBank/DDBJ whole genome shotgun (WGS) entry which is preliminary data.</text>
</comment>
<dbReference type="InterPro" id="IPR036388">
    <property type="entry name" value="WH-like_DNA-bd_sf"/>
</dbReference>
<dbReference type="Gene3D" id="1.10.10.10">
    <property type="entry name" value="Winged helix-like DNA-binding domain superfamily/Winged helix DNA-binding domain"/>
    <property type="match status" value="1"/>
</dbReference>
<evidence type="ECO:0000313" key="6">
    <source>
        <dbReference type="EMBL" id="MBH0238530.1"/>
    </source>
</evidence>
<dbReference type="InterPro" id="IPR000847">
    <property type="entry name" value="LysR_HTH_N"/>
</dbReference>